<proteinExistence type="predicted"/>
<gene>
    <name evidence="2" type="ORF">SSA02_13590</name>
</gene>
<reference evidence="2 3" key="1">
    <citation type="submission" date="2019-07" db="EMBL/GenBank/DDBJ databases">
        <title>Whole genome shotgun sequence of Swaminathania salitolerans NBRC 104436.</title>
        <authorList>
            <person name="Hosoyama A."/>
            <person name="Uohara A."/>
            <person name="Ohji S."/>
            <person name="Ichikawa N."/>
        </authorList>
    </citation>
    <scope>NUCLEOTIDE SEQUENCE [LARGE SCALE GENOMIC DNA]</scope>
    <source>
        <strain evidence="2 3">NBRC 104436</strain>
    </source>
</reference>
<sequence length="132" mass="14706">MRHPEEKRVVAPDEPVEMNARRATAEKGKGAAIDLADHAVFVIPHIEQLAMGSVQTQSREMRAQLLEPGIGRQAKAVPIFGRERGKRIEQARIDPAEGGVSQPDRFSAARKMCRTAARDMRKETVCRVVWHG</sequence>
<comment type="caution">
    <text evidence="2">The sequence shown here is derived from an EMBL/GenBank/DDBJ whole genome shotgun (WGS) entry which is preliminary data.</text>
</comment>
<dbReference type="Proteomes" id="UP000321405">
    <property type="component" value="Unassembled WGS sequence"/>
</dbReference>
<name>A0A511BPD6_9PROT</name>
<evidence type="ECO:0000313" key="3">
    <source>
        <dbReference type="Proteomes" id="UP000321405"/>
    </source>
</evidence>
<feature type="region of interest" description="Disordered" evidence="1">
    <location>
        <begin position="77"/>
        <end position="105"/>
    </location>
</feature>
<feature type="compositionally biased region" description="Basic and acidic residues" evidence="1">
    <location>
        <begin position="81"/>
        <end position="95"/>
    </location>
</feature>
<evidence type="ECO:0000313" key="2">
    <source>
        <dbReference type="EMBL" id="GEL02196.1"/>
    </source>
</evidence>
<dbReference type="EMBL" id="BJVC01000002">
    <property type="protein sequence ID" value="GEL02196.1"/>
    <property type="molecule type" value="Genomic_DNA"/>
</dbReference>
<dbReference type="AlphaFoldDB" id="A0A511BPD6"/>
<keyword evidence="3" id="KW-1185">Reference proteome</keyword>
<organism evidence="2 3">
    <name type="scientific">Swaminathania salitolerans</name>
    <dbReference type="NCBI Taxonomy" id="182838"/>
    <lineage>
        <taxon>Bacteria</taxon>
        <taxon>Pseudomonadati</taxon>
        <taxon>Pseudomonadota</taxon>
        <taxon>Alphaproteobacteria</taxon>
        <taxon>Acetobacterales</taxon>
        <taxon>Acetobacteraceae</taxon>
        <taxon>Swaminathania</taxon>
    </lineage>
</organism>
<accession>A0A511BPD6</accession>
<evidence type="ECO:0000256" key="1">
    <source>
        <dbReference type="SAM" id="MobiDB-lite"/>
    </source>
</evidence>
<protein>
    <submittedName>
        <fullName evidence="2">Uncharacterized protein</fullName>
    </submittedName>
</protein>